<dbReference type="AlphaFoldDB" id="A0A1R1PWB1"/>
<proteinExistence type="predicted"/>
<evidence type="ECO:0000256" key="2">
    <source>
        <dbReference type="SAM" id="MobiDB-lite"/>
    </source>
</evidence>
<keyword evidence="1" id="KW-0547">Nucleotide-binding</keyword>
<dbReference type="PRINTS" id="PR00449">
    <property type="entry name" value="RASTRNSFRMNG"/>
</dbReference>
<feature type="region of interest" description="Disordered" evidence="2">
    <location>
        <begin position="1"/>
        <end position="25"/>
    </location>
</feature>
<evidence type="ECO:0000313" key="3">
    <source>
        <dbReference type="EMBL" id="OMH85261.1"/>
    </source>
</evidence>
<evidence type="ECO:0000313" key="4">
    <source>
        <dbReference type="Proteomes" id="UP000188320"/>
    </source>
</evidence>
<dbReference type="Proteomes" id="UP000188320">
    <property type="component" value="Unassembled WGS sequence"/>
</dbReference>
<keyword evidence="4" id="KW-1185">Reference proteome</keyword>
<gene>
    <name evidence="3" type="ORF">AX774_g1186</name>
</gene>
<accession>A0A1R1PWB1</accession>
<comment type="caution">
    <text evidence="3">The sequence shown here is derived from an EMBL/GenBank/DDBJ whole genome shotgun (WGS) entry which is preliminary data.</text>
</comment>
<dbReference type="SUPFAM" id="SSF52540">
    <property type="entry name" value="P-loop containing nucleoside triphosphate hydrolases"/>
    <property type="match status" value="1"/>
</dbReference>
<protein>
    <submittedName>
        <fullName evidence="3">Septum-promoting GTP-binding protein 1</fullName>
    </submittedName>
</protein>
<feature type="compositionally biased region" description="Polar residues" evidence="2">
    <location>
        <begin position="10"/>
        <end position="19"/>
    </location>
</feature>
<name>A0A1R1PWB1_ZANCU</name>
<organism evidence="3 4">
    <name type="scientific">Zancudomyces culisetae</name>
    <name type="common">Gut fungus</name>
    <name type="synonym">Smittium culisetae</name>
    <dbReference type="NCBI Taxonomy" id="1213189"/>
    <lineage>
        <taxon>Eukaryota</taxon>
        <taxon>Fungi</taxon>
        <taxon>Fungi incertae sedis</taxon>
        <taxon>Zoopagomycota</taxon>
        <taxon>Kickxellomycotina</taxon>
        <taxon>Harpellomycetes</taxon>
        <taxon>Harpellales</taxon>
        <taxon>Legeriomycetaceae</taxon>
        <taxon>Zancudomyces</taxon>
    </lineage>
</organism>
<reference evidence="4" key="1">
    <citation type="submission" date="2017-01" db="EMBL/GenBank/DDBJ databases">
        <authorList>
            <person name="Wang Y."/>
            <person name="White M."/>
            <person name="Kvist S."/>
            <person name="Moncalvo J.-M."/>
        </authorList>
    </citation>
    <scope>NUCLEOTIDE SEQUENCE [LARGE SCALE GENOMIC DNA]</scope>
    <source>
        <strain evidence="4">COL-18-3</strain>
    </source>
</reference>
<dbReference type="PANTHER" id="PTHR47978">
    <property type="match status" value="1"/>
</dbReference>
<dbReference type="Pfam" id="PF08477">
    <property type="entry name" value="Roc"/>
    <property type="match status" value="1"/>
</dbReference>
<dbReference type="OrthoDB" id="6585768at2759"/>
<evidence type="ECO:0000256" key="1">
    <source>
        <dbReference type="ARBA" id="ARBA00022741"/>
    </source>
</evidence>
<dbReference type="EMBL" id="LSSK01000098">
    <property type="protein sequence ID" value="OMH85261.1"/>
    <property type="molecule type" value="Genomic_DNA"/>
</dbReference>
<dbReference type="InterPro" id="IPR027417">
    <property type="entry name" value="P-loop_NTPase"/>
</dbReference>
<sequence>MYDERVGEDSANNSANGFTSSQGYDEQQYQDQFQDSLTIKVGMLGDAQIGKTTLMVKYVEGKYEPDYIQTLGVNFMEKTILLRSTRVTFSIWDLGGKPSK</sequence>
<dbReference type="GO" id="GO:0000166">
    <property type="term" value="F:nucleotide binding"/>
    <property type="evidence" value="ECO:0007669"/>
    <property type="project" value="UniProtKB-KW"/>
</dbReference>
<dbReference type="Gene3D" id="3.40.50.300">
    <property type="entry name" value="P-loop containing nucleotide triphosphate hydrolases"/>
    <property type="match status" value="1"/>
</dbReference>